<dbReference type="EMBL" id="JAVIJP010000005">
    <property type="protein sequence ID" value="KAL3653279.1"/>
    <property type="molecule type" value="Genomic_DNA"/>
</dbReference>
<evidence type="ECO:0000256" key="1">
    <source>
        <dbReference type="SAM" id="MobiDB-lite"/>
    </source>
</evidence>
<organism evidence="2 3">
    <name type="scientific">Castilleja foliolosa</name>
    <dbReference type="NCBI Taxonomy" id="1961234"/>
    <lineage>
        <taxon>Eukaryota</taxon>
        <taxon>Viridiplantae</taxon>
        <taxon>Streptophyta</taxon>
        <taxon>Embryophyta</taxon>
        <taxon>Tracheophyta</taxon>
        <taxon>Spermatophyta</taxon>
        <taxon>Magnoliopsida</taxon>
        <taxon>eudicotyledons</taxon>
        <taxon>Gunneridae</taxon>
        <taxon>Pentapetalae</taxon>
        <taxon>asterids</taxon>
        <taxon>lamiids</taxon>
        <taxon>Lamiales</taxon>
        <taxon>Orobanchaceae</taxon>
        <taxon>Pedicularideae</taxon>
        <taxon>Castillejinae</taxon>
        <taxon>Castilleja</taxon>
    </lineage>
</organism>
<reference evidence="3" key="1">
    <citation type="journal article" date="2024" name="IScience">
        <title>Strigolactones Initiate the Formation of Haustorium-like Structures in Castilleja.</title>
        <authorList>
            <person name="Buerger M."/>
            <person name="Peterson D."/>
            <person name="Chory J."/>
        </authorList>
    </citation>
    <scope>NUCLEOTIDE SEQUENCE [LARGE SCALE GENOMIC DNA]</scope>
</reference>
<keyword evidence="3" id="KW-1185">Reference proteome</keyword>
<comment type="caution">
    <text evidence="2">The sequence shown here is derived from an EMBL/GenBank/DDBJ whole genome shotgun (WGS) entry which is preliminary data.</text>
</comment>
<proteinExistence type="predicted"/>
<feature type="region of interest" description="Disordered" evidence="1">
    <location>
        <begin position="28"/>
        <end position="60"/>
    </location>
</feature>
<name>A0ABD3EGB7_9LAMI</name>
<gene>
    <name evidence="2" type="ORF">CASFOL_002960</name>
</gene>
<dbReference type="Proteomes" id="UP001632038">
    <property type="component" value="Unassembled WGS sequence"/>
</dbReference>
<evidence type="ECO:0000313" key="3">
    <source>
        <dbReference type="Proteomes" id="UP001632038"/>
    </source>
</evidence>
<accession>A0ABD3EGB7</accession>
<evidence type="ECO:0000313" key="2">
    <source>
        <dbReference type="EMBL" id="KAL3653279.1"/>
    </source>
</evidence>
<dbReference type="AlphaFoldDB" id="A0ABD3EGB7"/>
<protein>
    <submittedName>
        <fullName evidence="2">Uncharacterized protein</fullName>
    </submittedName>
</protein>
<sequence length="60" mass="7022">MDSVADLDLESTAQLHMNGEMVKWSLKPKRREKGRFPIPKPTLDLDSDDEDFDTDRRSMR</sequence>